<comment type="caution">
    <text evidence="2">The sequence shown here is derived from an EMBL/GenBank/DDBJ whole genome shotgun (WGS) entry which is preliminary data.</text>
</comment>
<sequence length="447" mass="46764">MDLNNILTQWLFSITFEVLSGTGLAEGGLGAAAGIGGIAAIASLIGTLLSGGIASALAAVATTGGTAAIPLIGLVLTGVGALAGFLVTLLAILYGRVLIIWIITIVGPVMFALSTLPWTSSLRDKWWKTLIPIAFMQTIIAMLMSVGVILMSVPNEGGSLFASAGVFITGLVTMISMIKSPQLSMQLLGGGGLAGQAFGAVSGVASKLGGAASGLTAGALGGVAGGLVGGLTPEARAERQAREDSLKVARPDLYEGGRIGRTIRRIGAGGRNYQYAKLQNEAQLQKEQKQRDKTRESAEKTAIAMSKADLPAYDQGKIRGRVPTAIAGRLPGSQRSRLERQSEANKLPDQQMRVRLKLSELDTDAYSAVANSHWYDDKSKFSVQGNDGTVAAKSIPTIFKEVVESSGLSNEQKSKLMSVRSIDLITHSEKGIGSEDGIKVKEELLKR</sequence>
<evidence type="ECO:0000313" key="3">
    <source>
        <dbReference type="Proteomes" id="UP000699691"/>
    </source>
</evidence>
<feature type="transmembrane region" description="Helical" evidence="1">
    <location>
        <begin position="159"/>
        <end position="178"/>
    </location>
</feature>
<organism evidence="2 3">
    <name type="scientific">candidate division WWE3 bacterium</name>
    <dbReference type="NCBI Taxonomy" id="2053526"/>
    <lineage>
        <taxon>Bacteria</taxon>
        <taxon>Katanobacteria</taxon>
    </lineage>
</organism>
<gene>
    <name evidence="2" type="ORF">KC573_04320</name>
</gene>
<feature type="transmembrane region" description="Helical" evidence="1">
    <location>
        <begin position="130"/>
        <end position="153"/>
    </location>
</feature>
<feature type="non-terminal residue" evidence="2">
    <location>
        <position position="447"/>
    </location>
</feature>
<keyword evidence="1" id="KW-1133">Transmembrane helix</keyword>
<name>A0A955LWH4_UNCKA</name>
<dbReference type="Proteomes" id="UP000699691">
    <property type="component" value="Unassembled WGS sequence"/>
</dbReference>
<keyword evidence="1" id="KW-0812">Transmembrane</keyword>
<proteinExistence type="predicted"/>
<evidence type="ECO:0000256" key="1">
    <source>
        <dbReference type="SAM" id="Phobius"/>
    </source>
</evidence>
<evidence type="ECO:0000313" key="2">
    <source>
        <dbReference type="EMBL" id="MCA9398029.1"/>
    </source>
</evidence>
<keyword evidence="1" id="KW-0472">Membrane</keyword>
<accession>A0A955LWH4</accession>
<reference evidence="2" key="2">
    <citation type="journal article" date="2021" name="Microbiome">
        <title>Successional dynamics and alternative stable states in a saline activated sludge microbial community over 9 years.</title>
        <authorList>
            <person name="Wang Y."/>
            <person name="Ye J."/>
            <person name="Ju F."/>
            <person name="Liu L."/>
            <person name="Boyd J.A."/>
            <person name="Deng Y."/>
            <person name="Parks D.H."/>
            <person name="Jiang X."/>
            <person name="Yin X."/>
            <person name="Woodcroft B.J."/>
            <person name="Tyson G.W."/>
            <person name="Hugenholtz P."/>
            <person name="Polz M.F."/>
            <person name="Zhang T."/>
        </authorList>
    </citation>
    <scope>NUCLEOTIDE SEQUENCE</scope>
    <source>
        <strain evidence="2">HKST-UBA02</strain>
    </source>
</reference>
<feature type="transmembrane region" description="Helical" evidence="1">
    <location>
        <begin position="67"/>
        <end position="92"/>
    </location>
</feature>
<feature type="transmembrane region" description="Helical" evidence="1">
    <location>
        <begin position="98"/>
        <end position="118"/>
    </location>
</feature>
<feature type="transmembrane region" description="Helical" evidence="1">
    <location>
        <begin position="35"/>
        <end position="60"/>
    </location>
</feature>
<protein>
    <submittedName>
        <fullName evidence="2">Uncharacterized protein</fullName>
    </submittedName>
</protein>
<dbReference type="EMBL" id="JAGQKY010000250">
    <property type="protein sequence ID" value="MCA9398029.1"/>
    <property type="molecule type" value="Genomic_DNA"/>
</dbReference>
<reference evidence="2" key="1">
    <citation type="submission" date="2020-04" db="EMBL/GenBank/DDBJ databases">
        <authorList>
            <person name="Zhang T."/>
        </authorList>
    </citation>
    <scope>NUCLEOTIDE SEQUENCE</scope>
    <source>
        <strain evidence="2">HKST-UBA02</strain>
    </source>
</reference>
<dbReference type="AlphaFoldDB" id="A0A955LWH4"/>